<dbReference type="RefSeq" id="WP_179814444.1">
    <property type="nucleotide sequence ID" value="NZ_JACBZD010000001.1"/>
</dbReference>
<comment type="caution">
    <text evidence="3">The sequence shown here is derived from an EMBL/GenBank/DDBJ whole genome shotgun (WGS) entry which is preliminary data.</text>
</comment>
<dbReference type="Proteomes" id="UP000567795">
    <property type="component" value="Unassembled WGS sequence"/>
</dbReference>
<feature type="compositionally biased region" description="Low complexity" evidence="1">
    <location>
        <begin position="25"/>
        <end position="44"/>
    </location>
</feature>
<dbReference type="EMBL" id="JACBZD010000001">
    <property type="protein sequence ID" value="NYI05757.1"/>
    <property type="molecule type" value="Genomic_DNA"/>
</dbReference>
<feature type="region of interest" description="Disordered" evidence="1">
    <location>
        <begin position="1"/>
        <end position="44"/>
    </location>
</feature>
<evidence type="ECO:0000259" key="2">
    <source>
        <dbReference type="Pfam" id="PF18915"/>
    </source>
</evidence>
<sequence length="459" mass="46505">MDMIVHKRATAFAEALDNPTEPTGPGTASDASTTDAAATPTTGPAPLVRVARALGELPVPELRAEVKTVQRAQLMAAMEAAVADGSFTPRAAGSAALPQQQAEARGPREPRGPREDRGPRASGEEDAPPPWRRRLAVGGVAVGIAATGFGGVATASSGALPGDSLYGVKRQVESLRITFAGSTAERGAVHLDLASVRMDEVASLSSGGDVPRLRGAMRNFVEQAGRGRDLLLASYTEDGDLAALERLAAFRTAEREQWRGVRDTLPAELDAESAAVEEVLRLIDEDVAPLTAPSATSPGDVAAPAGPPASGLDTTAGEGAEHHAAEAPGAPEDGDEAAGDRADTETAGEPAAEEPEAGAEAAAGAETTDSRTGDQRPGADHTDGAAPGAGTLPEARPEAARPSPGQSQSPEAGTGTAPGASEEEVVVTVPSLVPEQPETDVTLVPEIPGLLPGIVIKLS</sequence>
<evidence type="ECO:0000313" key="3">
    <source>
        <dbReference type="EMBL" id="NYI05757.1"/>
    </source>
</evidence>
<feature type="compositionally biased region" description="Low complexity" evidence="1">
    <location>
        <begin position="298"/>
        <end position="318"/>
    </location>
</feature>
<organism evidence="3 4">
    <name type="scientific">Allostreptomyces psammosilenae</name>
    <dbReference type="NCBI Taxonomy" id="1892865"/>
    <lineage>
        <taxon>Bacteria</taxon>
        <taxon>Bacillati</taxon>
        <taxon>Actinomycetota</taxon>
        <taxon>Actinomycetes</taxon>
        <taxon>Kitasatosporales</taxon>
        <taxon>Streptomycetaceae</taxon>
        <taxon>Allostreptomyces</taxon>
    </lineage>
</organism>
<feature type="compositionally biased region" description="Basic and acidic residues" evidence="1">
    <location>
        <begin position="368"/>
        <end position="383"/>
    </location>
</feature>
<feature type="domain" description="DUF5667" evidence="2">
    <location>
        <begin position="158"/>
        <end position="257"/>
    </location>
</feature>
<feature type="region of interest" description="Disordered" evidence="1">
    <location>
        <begin position="90"/>
        <end position="132"/>
    </location>
</feature>
<feature type="compositionally biased region" description="Low complexity" evidence="1">
    <location>
        <begin position="358"/>
        <end position="367"/>
    </location>
</feature>
<protein>
    <recommendedName>
        <fullName evidence="2">DUF5667 domain-containing protein</fullName>
    </recommendedName>
</protein>
<accession>A0A852ZVS8</accession>
<keyword evidence="4" id="KW-1185">Reference proteome</keyword>
<dbReference type="AlphaFoldDB" id="A0A852ZVS8"/>
<dbReference type="Pfam" id="PF18915">
    <property type="entry name" value="DUF5667"/>
    <property type="match status" value="1"/>
</dbReference>
<dbReference type="InterPro" id="IPR043725">
    <property type="entry name" value="DUF5667"/>
</dbReference>
<name>A0A852ZVS8_9ACTN</name>
<feature type="compositionally biased region" description="Basic and acidic residues" evidence="1">
    <location>
        <begin position="105"/>
        <end position="123"/>
    </location>
</feature>
<feature type="region of interest" description="Disordered" evidence="1">
    <location>
        <begin position="291"/>
        <end position="437"/>
    </location>
</feature>
<evidence type="ECO:0000256" key="1">
    <source>
        <dbReference type="SAM" id="MobiDB-lite"/>
    </source>
</evidence>
<reference evidence="3 4" key="1">
    <citation type="submission" date="2020-07" db="EMBL/GenBank/DDBJ databases">
        <title>Sequencing the genomes of 1000 actinobacteria strains.</title>
        <authorList>
            <person name="Klenk H.-P."/>
        </authorList>
    </citation>
    <scope>NUCLEOTIDE SEQUENCE [LARGE SCALE GENOMIC DNA]</scope>
    <source>
        <strain evidence="3 4">DSM 42178</strain>
    </source>
</reference>
<gene>
    <name evidence="3" type="ORF">FHU37_002700</name>
</gene>
<evidence type="ECO:0000313" key="4">
    <source>
        <dbReference type="Proteomes" id="UP000567795"/>
    </source>
</evidence>
<proteinExistence type="predicted"/>